<feature type="compositionally biased region" description="Polar residues" evidence="1">
    <location>
        <begin position="221"/>
        <end position="234"/>
    </location>
</feature>
<feature type="compositionally biased region" description="Polar residues" evidence="1">
    <location>
        <begin position="161"/>
        <end position="183"/>
    </location>
</feature>
<evidence type="ECO:0000256" key="1">
    <source>
        <dbReference type="SAM" id="MobiDB-lite"/>
    </source>
</evidence>
<feature type="compositionally biased region" description="Polar residues" evidence="1">
    <location>
        <begin position="289"/>
        <end position="305"/>
    </location>
</feature>
<reference evidence="2" key="1">
    <citation type="submission" date="2017-02" db="UniProtKB">
        <authorList>
            <consortium name="WormBaseParasite"/>
        </authorList>
    </citation>
    <scope>IDENTIFICATION</scope>
</reference>
<feature type="compositionally biased region" description="Polar residues" evidence="1">
    <location>
        <begin position="451"/>
        <end position="470"/>
    </location>
</feature>
<dbReference type="STRING" id="102285.A0A0R3TLI4"/>
<sequence length="514" mass="55407">LEDVESELFGRSSMPSDVGTIESKVIDRINRPVAAVKRQLFREKVVRHAPPCLLLMSLRKYLEEAYDVTSNKLGSYSPSSDDKHYQRFIPPPSARTLNSGVPHRLIEVPPLVAQCALDPSWPLATSSHITSSSISNSTILRLALQVHRQLLTVDGVDDELGNSSANNLPSNADQSTSVQSASSRPAVGPSGDGPHQKSSVVATPTHRDVKQPHNEHHRSQIKTSSKASYTPSKQQSKRPAFEVGDGRTGDLSDSLSSLSDGSSQFGGKYERKKKRLSPSAKSSKHKSTAEGTGSTLSKPTHTNTPAFIPKKDSSAAVLPLSSSSKKKRQSSSNPIVQHDPELSSLSSLEGDNFGGGTSQQPANSSHRQQHPNKRGSSIQSGSTISASHKPPPSKKPSTAGTPNPSRPKYDLAPLPGTPDIRTQHEQRRKAKALAAKKAVERQQLMEKSKQLQDTSRSLTSPQNVASQQPRNESRRSCRPRLGADDSDENSDSSLTMKSSSSSEHSYSSDASCSD</sequence>
<name>A0A0R3TLI4_RODNA</name>
<feature type="compositionally biased region" description="Low complexity" evidence="1">
    <location>
        <begin position="375"/>
        <end position="388"/>
    </location>
</feature>
<feature type="compositionally biased region" description="Basic residues" evidence="1">
    <location>
        <begin position="270"/>
        <end position="286"/>
    </location>
</feature>
<dbReference type="AlphaFoldDB" id="A0A0R3TLI4"/>
<protein>
    <submittedName>
        <fullName evidence="2">Bromodomain-containing protein</fullName>
    </submittedName>
</protein>
<evidence type="ECO:0000313" key="2">
    <source>
        <dbReference type="WBParaSite" id="HNAJ_0000811001-mRNA-1"/>
    </source>
</evidence>
<feature type="region of interest" description="Disordered" evidence="1">
    <location>
        <begin position="161"/>
        <end position="514"/>
    </location>
</feature>
<accession>A0A0R3TLI4</accession>
<feature type="compositionally biased region" description="Basic and acidic residues" evidence="1">
    <location>
        <begin position="437"/>
        <end position="450"/>
    </location>
</feature>
<feature type="compositionally biased region" description="Basic and acidic residues" evidence="1">
    <location>
        <begin position="205"/>
        <end position="218"/>
    </location>
</feature>
<proteinExistence type="predicted"/>
<feature type="compositionally biased region" description="Low complexity" evidence="1">
    <location>
        <begin position="251"/>
        <end position="263"/>
    </location>
</feature>
<dbReference type="WBParaSite" id="HNAJ_0000811001-mRNA-1">
    <property type="protein sequence ID" value="HNAJ_0000811001-mRNA-1"/>
    <property type="gene ID" value="HNAJ_0000811001"/>
</dbReference>
<organism evidence="2">
    <name type="scientific">Rodentolepis nana</name>
    <name type="common">Dwarf tapeworm</name>
    <name type="synonym">Hymenolepis nana</name>
    <dbReference type="NCBI Taxonomy" id="102285"/>
    <lineage>
        <taxon>Eukaryota</taxon>
        <taxon>Metazoa</taxon>
        <taxon>Spiralia</taxon>
        <taxon>Lophotrochozoa</taxon>
        <taxon>Platyhelminthes</taxon>
        <taxon>Cestoda</taxon>
        <taxon>Eucestoda</taxon>
        <taxon>Cyclophyllidea</taxon>
        <taxon>Hymenolepididae</taxon>
        <taxon>Rodentolepis</taxon>
    </lineage>
</organism>
<feature type="compositionally biased region" description="Low complexity" evidence="1">
    <location>
        <begin position="491"/>
        <end position="514"/>
    </location>
</feature>